<name>A0ABY7ZTW6_9ACTN</name>
<evidence type="ECO:0008006" key="4">
    <source>
        <dbReference type="Google" id="ProtNLM"/>
    </source>
</evidence>
<dbReference type="SUPFAM" id="SSF54919">
    <property type="entry name" value="Nucleoside diphosphate kinase, NDK"/>
    <property type="match status" value="1"/>
</dbReference>
<evidence type="ECO:0000313" key="3">
    <source>
        <dbReference type="Proteomes" id="UP001219605"/>
    </source>
</evidence>
<dbReference type="RefSeq" id="WP_275032599.1">
    <property type="nucleotide sequence ID" value="NZ_CP118615.1"/>
</dbReference>
<sequence>MPADTDFMPSDDEWTALTASDRKRRAYTEDLYFRACWADAVAVLGADATRVLGEVAMFAFKSDGVAGRRMRPTMTFLAQQGFSVLGAAPFRHNRHSMRAIWQYDWHPYSNDRLALTSVMHGATESLLLMLRDLRYDGVVPGTMRLSELKGAATDKVWTQDQLRGVLKPPNRVINFVHIADEPADTVRELAIFFDRETRRRLLEQVRDNFDEDRPALAEVEIDRIEKLYPGTDFDLTRALDRLRASGALTGDAAERLRATAEAPGKLSWTELCHLIDHRDPRVDIWDFVRVATEVLPMERPGHTGLMPAPTSGDWQARAAGRAR</sequence>
<feature type="region of interest" description="Disordered" evidence="1">
    <location>
        <begin position="301"/>
        <end position="323"/>
    </location>
</feature>
<dbReference type="EMBL" id="CP118615">
    <property type="protein sequence ID" value="WDZ85841.1"/>
    <property type="molecule type" value="Genomic_DNA"/>
</dbReference>
<organism evidence="2 3">
    <name type="scientific">Micromonospora cathayae</name>
    <dbReference type="NCBI Taxonomy" id="3028804"/>
    <lineage>
        <taxon>Bacteria</taxon>
        <taxon>Bacillati</taxon>
        <taxon>Actinomycetota</taxon>
        <taxon>Actinomycetes</taxon>
        <taxon>Micromonosporales</taxon>
        <taxon>Micromonosporaceae</taxon>
        <taxon>Micromonospora</taxon>
    </lineage>
</organism>
<protein>
    <recommendedName>
        <fullName evidence="4">Nucleoside diphosphate kinase</fullName>
    </recommendedName>
</protein>
<keyword evidence="3" id="KW-1185">Reference proteome</keyword>
<reference evidence="2 3" key="1">
    <citation type="submission" date="2023-02" db="EMBL/GenBank/DDBJ databases">
        <authorList>
            <person name="Mo P."/>
        </authorList>
    </citation>
    <scope>NUCLEOTIDE SEQUENCE [LARGE SCALE GENOMIC DNA]</scope>
    <source>
        <strain evidence="2 3">HUAS 3</strain>
    </source>
</reference>
<gene>
    <name evidence="2" type="ORF">PVK37_05245</name>
</gene>
<accession>A0ABY7ZTW6</accession>
<dbReference type="Gene3D" id="3.30.70.141">
    <property type="entry name" value="Nucleoside diphosphate kinase-like domain"/>
    <property type="match status" value="1"/>
</dbReference>
<dbReference type="Proteomes" id="UP001219605">
    <property type="component" value="Chromosome"/>
</dbReference>
<evidence type="ECO:0000313" key="2">
    <source>
        <dbReference type="EMBL" id="WDZ85841.1"/>
    </source>
</evidence>
<dbReference type="InterPro" id="IPR036850">
    <property type="entry name" value="NDK-like_dom_sf"/>
</dbReference>
<proteinExistence type="predicted"/>
<evidence type="ECO:0000256" key="1">
    <source>
        <dbReference type="SAM" id="MobiDB-lite"/>
    </source>
</evidence>